<dbReference type="EMBL" id="FNGY01000001">
    <property type="protein sequence ID" value="SDL50069.1"/>
    <property type="molecule type" value="Genomic_DNA"/>
</dbReference>
<dbReference type="OrthoDB" id="9816564at2"/>
<name>A0A1G9KK80_9SPHI</name>
<dbReference type="PANTHER" id="PTHR45947">
    <property type="entry name" value="SULFOQUINOVOSYL TRANSFERASE SQD2"/>
    <property type="match status" value="1"/>
</dbReference>
<evidence type="ECO:0000313" key="2">
    <source>
        <dbReference type="Proteomes" id="UP000183200"/>
    </source>
</evidence>
<keyword evidence="2" id="KW-1185">Reference proteome</keyword>
<organism evidence="1 2">
    <name type="scientific">Pedobacter steynii</name>
    <dbReference type="NCBI Taxonomy" id="430522"/>
    <lineage>
        <taxon>Bacteria</taxon>
        <taxon>Pseudomonadati</taxon>
        <taxon>Bacteroidota</taxon>
        <taxon>Sphingobacteriia</taxon>
        <taxon>Sphingobacteriales</taxon>
        <taxon>Sphingobacteriaceae</taxon>
        <taxon>Pedobacter</taxon>
    </lineage>
</organism>
<protein>
    <submittedName>
        <fullName evidence="1">Glycosyltransferase involved in cell wall bisynthesis</fullName>
    </submittedName>
</protein>
<reference evidence="2" key="1">
    <citation type="submission" date="2016-10" db="EMBL/GenBank/DDBJ databases">
        <authorList>
            <person name="Varghese N."/>
            <person name="Submissions S."/>
        </authorList>
    </citation>
    <scope>NUCLEOTIDE SEQUENCE [LARGE SCALE GENOMIC DNA]</scope>
    <source>
        <strain evidence="2">DSM 19110</strain>
    </source>
</reference>
<dbReference type="PANTHER" id="PTHR45947:SF3">
    <property type="entry name" value="SULFOQUINOVOSYL TRANSFERASE SQD2"/>
    <property type="match status" value="1"/>
</dbReference>
<dbReference type="Gene3D" id="3.40.50.2000">
    <property type="entry name" value="Glycogen Phosphorylase B"/>
    <property type="match status" value="1"/>
</dbReference>
<dbReference type="SUPFAM" id="SSF53756">
    <property type="entry name" value="UDP-Glycosyltransferase/glycogen phosphorylase"/>
    <property type="match status" value="1"/>
</dbReference>
<dbReference type="RefSeq" id="WP_074604614.1">
    <property type="nucleotide sequence ID" value="NZ_FNGY01000001.1"/>
</dbReference>
<dbReference type="Pfam" id="PF13692">
    <property type="entry name" value="Glyco_trans_1_4"/>
    <property type="match status" value="1"/>
</dbReference>
<dbReference type="InterPro" id="IPR050194">
    <property type="entry name" value="Glycosyltransferase_grp1"/>
</dbReference>
<dbReference type="Proteomes" id="UP000183200">
    <property type="component" value="Unassembled WGS sequence"/>
</dbReference>
<dbReference type="STRING" id="430522.BFS30_26110"/>
<dbReference type="AlphaFoldDB" id="A0A1G9KK80"/>
<keyword evidence="1" id="KW-0808">Transferase</keyword>
<evidence type="ECO:0000313" key="1">
    <source>
        <dbReference type="EMBL" id="SDL50069.1"/>
    </source>
</evidence>
<accession>A0A1G9KK80</accession>
<gene>
    <name evidence="1" type="ORF">SAMN05421820_101604</name>
</gene>
<sequence length="397" mass="45983">MQQLNIIIIGQQPWDTEIGSNCKDIALELSKFHKVLYVNSPLDRITSIRHRNLDSTKKRLRVISGKENGLVSIKENLWTYYPDCIVESINWLNSAFLFDFINKVNNHRFYKSVLNAITALNFKDYILFNDNELIKCFYLNELLGPKLSVYYSRDYILATPYWKKHGVRLEPLMIAKYDLCLANSTYLSDYCQQYNPESYYVGQGCDLENFSAEKMLPKPLEYKDSFGPVIGYVGALQSIRLDVELIEYIAMSRPEWTVMLVGPEDDKFKNSKLHSLKNVVFTGLKPQDELLKYISSFDVCINPQMINELTIGNYPRKIDEYLAVGKPVVATETRAMGIFNPHVYLAKNKEEYVELIARALEENSEELKLKRKAFAATHTWENSVKSIFHYIVQALTH</sequence>
<dbReference type="GO" id="GO:0016757">
    <property type="term" value="F:glycosyltransferase activity"/>
    <property type="evidence" value="ECO:0007669"/>
    <property type="project" value="TreeGrafter"/>
</dbReference>
<proteinExistence type="predicted"/>